<dbReference type="EMBL" id="BK015691">
    <property type="protein sequence ID" value="DAE20287.1"/>
    <property type="molecule type" value="Genomic_DNA"/>
</dbReference>
<reference evidence="1" key="1">
    <citation type="journal article" date="2021" name="Proc. Natl. Acad. Sci. U.S.A.">
        <title>A Catalog of Tens of Thousands of Viruses from Human Metagenomes Reveals Hidden Associations with Chronic Diseases.</title>
        <authorList>
            <person name="Tisza M.J."/>
            <person name="Buck C.B."/>
        </authorList>
    </citation>
    <scope>NUCLEOTIDE SEQUENCE</scope>
    <source>
        <strain evidence="1">CtQad106</strain>
    </source>
</reference>
<proteinExistence type="predicted"/>
<protein>
    <submittedName>
        <fullName evidence="1">Type III-A CRISPR-associated protein Csm1 complex, Type III-A, CRISPR-Cas.9A</fullName>
    </submittedName>
</protein>
<sequence>METHCNGKARKRIAMRWIREANVKNLNRRRTMKIRITAIEEVLGSSPSNEDLLGTYIASKAPTEELEAQEIETIKAQNAEERLTVFPKLPDGTPFIYDYQIKGMLKDSCKMLAKAGKAGYPGGKACAAIKAYKQAIDGLIFVEPRCIPYNLHGLKMDYCERILRANTPMGERTSIAKGESVPEGSTIEFSVVCLDPKLEDMVRECLDYGKFRGLGQWRNSGKGRFVWDLLDENGNVIGGNNKFEGEGTEE</sequence>
<organism evidence="1">
    <name type="scientific">Ackermannviridae sp. ctQad106</name>
    <dbReference type="NCBI Taxonomy" id="2826820"/>
    <lineage>
        <taxon>Viruses</taxon>
        <taxon>Duplodnaviria</taxon>
        <taxon>Heunggongvirae</taxon>
        <taxon>Uroviricota</taxon>
        <taxon>Caudoviricetes</taxon>
        <taxon>Pantevenvirales</taxon>
        <taxon>Ackermannviridae</taxon>
    </lineage>
</organism>
<evidence type="ECO:0000313" key="1">
    <source>
        <dbReference type="EMBL" id="DAE20287.1"/>
    </source>
</evidence>
<accession>A0A8S5QLZ4</accession>
<name>A0A8S5QLZ4_9CAUD</name>